<keyword evidence="2" id="KW-1185">Reference proteome</keyword>
<dbReference type="AlphaFoldDB" id="D5SNC9"/>
<sequence>MGFVSQEISSRGEAMLRVCLQILAEGVSPGCVAD</sequence>
<reference evidence="1 2" key="1">
    <citation type="journal article" date="2010" name="Stand. Genomic Sci.">
        <title>Complete genome sequence of Planctomyces limnophilus type strain (Mu 290).</title>
        <authorList>
            <person name="Labutti K."/>
            <person name="Sikorski J."/>
            <person name="Schneider S."/>
            <person name="Nolan M."/>
            <person name="Lucas S."/>
            <person name="Glavina Del Rio T."/>
            <person name="Tice H."/>
            <person name="Cheng J.F."/>
            <person name="Goodwin L."/>
            <person name="Pitluck S."/>
            <person name="Liolios K."/>
            <person name="Ivanova N."/>
            <person name="Mavromatis K."/>
            <person name="Mikhailova N."/>
            <person name="Pati A."/>
            <person name="Chen A."/>
            <person name="Palaniappan K."/>
            <person name="Land M."/>
            <person name="Hauser L."/>
            <person name="Chang Y.J."/>
            <person name="Jeffries C.D."/>
            <person name="Tindall B.J."/>
            <person name="Rohde M."/>
            <person name="Goker M."/>
            <person name="Woyke T."/>
            <person name="Bristow J."/>
            <person name="Eisen J.A."/>
            <person name="Markowitz V."/>
            <person name="Hugenholtz P."/>
            <person name="Kyrpides N.C."/>
            <person name="Klenk H.P."/>
            <person name="Lapidus A."/>
        </authorList>
    </citation>
    <scope>NUCLEOTIDE SEQUENCE [LARGE SCALE GENOMIC DNA]</scope>
    <source>
        <strain evidence="2">ATCC 43296 / DSM 3776 / IFAM 1008 / 290</strain>
    </source>
</reference>
<accession>D5SNC9</accession>
<name>D5SNC9_PLAL2</name>
<protein>
    <submittedName>
        <fullName evidence="1">Uncharacterized protein</fullName>
    </submittedName>
</protein>
<proteinExistence type="predicted"/>
<gene>
    <name evidence="1" type="ordered locus">Plim_0204</name>
</gene>
<organism evidence="1 2">
    <name type="scientific">Planctopirus limnophila (strain ATCC 43296 / DSM 3776 / IFAM 1008 / Mu 290)</name>
    <name type="common">Planctomyces limnophilus</name>
    <dbReference type="NCBI Taxonomy" id="521674"/>
    <lineage>
        <taxon>Bacteria</taxon>
        <taxon>Pseudomonadati</taxon>
        <taxon>Planctomycetota</taxon>
        <taxon>Planctomycetia</taxon>
        <taxon>Planctomycetales</taxon>
        <taxon>Planctomycetaceae</taxon>
        <taxon>Planctopirus</taxon>
    </lineage>
</organism>
<dbReference type="HOGENOM" id="CLU_3375182_0_0_0"/>
<dbReference type="Proteomes" id="UP000002220">
    <property type="component" value="Chromosome"/>
</dbReference>
<dbReference type="EMBL" id="CP001744">
    <property type="protein sequence ID" value="ADG66056.1"/>
    <property type="molecule type" value="Genomic_DNA"/>
</dbReference>
<evidence type="ECO:0000313" key="2">
    <source>
        <dbReference type="Proteomes" id="UP000002220"/>
    </source>
</evidence>
<dbReference type="STRING" id="521674.Plim_0204"/>
<dbReference type="KEGG" id="plm:Plim_0204"/>
<evidence type="ECO:0000313" key="1">
    <source>
        <dbReference type="EMBL" id="ADG66056.1"/>
    </source>
</evidence>